<feature type="domain" description="DNA-directed DNA polymerase X" evidence="2">
    <location>
        <begin position="33"/>
        <end position="561"/>
    </location>
</feature>
<reference evidence="5 6" key="1">
    <citation type="submission" date="2019-07" db="EMBL/GenBank/DDBJ databases">
        <title>Genomes of Cafeteria roenbergensis.</title>
        <authorList>
            <person name="Fischer M.G."/>
            <person name="Hackl T."/>
            <person name="Roman M."/>
        </authorList>
    </citation>
    <scope>NUCLEOTIDE SEQUENCE [LARGE SCALE GENOMIC DNA]</scope>
    <source>
        <strain evidence="3 6">Cflag</strain>
        <strain evidence="4 5">RCC970-E3</strain>
    </source>
</reference>
<dbReference type="GO" id="GO:0003887">
    <property type="term" value="F:DNA-directed DNA polymerase activity"/>
    <property type="evidence" value="ECO:0007669"/>
    <property type="project" value="InterPro"/>
</dbReference>
<feature type="region of interest" description="Disordered" evidence="1">
    <location>
        <begin position="1"/>
        <end position="28"/>
    </location>
</feature>
<gene>
    <name evidence="4" type="ORF">FNF28_03330</name>
    <name evidence="3" type="ORF">FNF31_02855</name>
</gene>
<dbReference type="InterPro" id="IPR002054">
    <property type="entry name" value="DNA-dir_DNA_pol_X"/>
</dbReference>
<dbReference type="InterPro" id="IPR027421">
    <property type="entry name" value="DNA_pol_lamdba_lyase_dom_sf"/>
</dbReference>
<dbReference type="GO" id="GO:0003677">
    <property type="term" value="F:DNA binding"/>
    <property type="evidence" value="ECO:0007669"/>
    <property type="project" value="InterPro"/>
</dbReference>
<evidence type="ECO:0000256" key="1">
    <source>
        <dbReference type="SAM" id="MobiDB-lite"/>
    </source>
</evidence>
<dbReference type="GO" id="GO:0006303">
    <property type="term" value="P:double-strand break repair via nonhomologous end joining"/>
    <property type="evidence" value="ECO:0007669"/>
    <property type="project" value="TreeGrafter"/>
</dbReference>
<protein>
    <recommendedName>
        <fullName evidence="2">DNA-directed DNA polymerase X domain-containing protein</fullName>
    </recommendedName>
</protein>
<name>A0A5A8DI53_CAFRO</name>
<dbReference type="PANTHER" id="PTHR11276:SF28">
    <property type="entry name" value="DNA POLYMERASE LAMBDA"/>
    <property type="match status" value="1"/>
</dbReference>
<proteinExistence type="predicted"/>
<dbReference type="AlphaFoldDB" id="A0A5A8DI53"/>
<dbReference type="PANTHER" id="PTHR11276">
    <property type="entry name" value="DNA POLYMERASE TYPE-X FAMILY MEMBER"/>
    <property type="match status" value="1"/>
</dbReference>
<sequence length="561" mass="58516">MPKRTASAARARPKKVKMTKYDDKDPKPLSEVNLNKHITDELEAILAGFKREGADIFKIRGLAKAIGELKTWGVEIKTPEDAALSARIKGVGKSTVAQIVEIVEHGSSLRAAAADANKTDAERAVEELSTLEGVGHTIASRLADNNITSFKDLRAAITTSSTVLRDCKVPEAGIAHAPWVEETLMPLSRADAERLRDAIAPVAKELGMSTVELSGAYARGAEEMSRVKLLVVADDWTFEHRVDELAAKTRSAARAFAKGGKPEDNMPDFEGFVDALTKAHVAHATLRKAAHMATVVCVPGATGTVVPAGTLCDAGKRADGKAIKAEKPGAGGAAAAAKAEPADTSMAAAAPVTGSKAAKSAASKLAAMLPDLDDAEAEDEAATSASAVWDKGQLSAVADFGSSSSSSAAAPSATTAAALTAAAASEDSVSRDEVQAKAAKERGRLGELAREAIERSGRTAPFGAMVQLVLVPRNFLVSARVICSFSSDALQGLRARMGRKGVSMGSIGLTKHSGEFKESVSKDGAKKSKTPILCEKSEEITSEEQFWATLGMEPIPLPARG</sequence>
<dbReference type="EMBL" id="VLTL01000043">
    <property type="protein sequence ID" value="KAA0165948.1"/>
    <property type="molecule type" value="Genomic_DNA"/>
</dbReference>
<evidence type="ECO:0000313" key="6">
    <source>
        <dbReference type="Proteomes" id="UP000325113"/>
    </source>
</evidence>
<dbReference type="EMBL" id="VLTM01000022">
    <property type="protein sequence ID" value="KAA0163461.1"/>
    <property type="molecule type" value="Genomic_DNA"/>
</dbReference>
<dbReference type="GO" id="GO:0005634">
    <property type="term" value="C:nucleus"/>
    <property type="evidence" value="ECO:0007669"/>
    <property type="project" value="TreeGrafter"/>
</dbReference>
<feature type="compositionally biased region" description="Basic and acidic residues" evidence="1">
    <location>
        <begin position="19"/>
        <end position="28"/>
    </location>
</feature>
<evidence type="ECO:0000313" key="3">
    <source>
        <dbReference type="EMBL" id="KAA0163461.1"/>
    </source>
</evidence>
<dbReference type="Pfam" id="PF14716">
    <property type="entry name" value="HHH_8"/>
    <property type="match status" value="1"/>
</dbReference>
<dbReference type="Gene3D" id="1.10.150.110">
    <property type="entry name" value="DNA polymerase beta, N-terminal domain-like"/>
    <property type="match status" value="1"/>
</dbReference>
<dbReference type="Proteomes" id="UP000324907">
    <property type="component" value="Unassembled WGS sequence"/>
</dbReference>
<evidence type="ECO:0000313" key="5">
    <source>
        <dbReference type="Proteomes" id="UP000324907"/>
    </source>
</evidence>
<dbReference type="Proteomes" id="UP000325113">
    <property type="component" value="Unassembled WGS sequence"/>
</dbReference>
<dbReference type="SUPFAM" id="SSF47802">
    <property type="entry name" value="DNA polymerase beta, N-terminal domain-like"/>
    <property type="match status" value="1"/>
</dbReference>
<comment type="caution">
    <text evidence="3">The sequence shown here is derived from an EMBL/GenBank/DDBJ whole genome shotgun (WGS) entry which is preliminary data.</text>
</comment>
<dbReference type="InterPro" id="IPR022312">
    <property type="entry name" value="DNA_pol_X"/>
</dbReference>
<dbReference type="InterPro" id="IPR010996">
    <property type="entry name" value="HHH_MUS81"/>
</dbReference>
<organism evidence="3 6">
    <name type="scientific">Cafeteria roenbergensis</name>
    <name type="common">Marine flagellate</name>
    <dbReference type="NCBI Taxonomy" id="33653"/>
    <lineage>
        <taxon>Eukaryota</taxon>
        <taxon>Sar</taxon>
        <taxon>Stramenopiles</taxon>
        <taxon>Bigyra</taxon>
        <taxon>Opalozoa</taxon>
        <taxon>Bicosoecida</taxon>
        <taxon>Cafeteriaceae</taxon>
        <taxon>Cafeteria</taxon>
    </lineage>
</organism>
<dbReference type="SMART" id="SM00483">
    <property type="entry name" value="POLXc"/>
    <property type="match status" value="1"/>
</dbReference>
<evidence type="ECO:0000259" key="2">
    <source>
        <dbReference type="SMART" id="SM00483"/>
    </source>
</evidence>
<evidence type="ECO:0000313" key="4">
    <source>
        <dbReference type="EMBL" id="KAA0165948.1"/>
    </source>
</evidence>
<accession>A0A5A8DI53</accession>